<dbReference type="PROSITE" id="PS50920">
    <property type="entry name" value="SOLCAR"/>
    <property type="match status" value="3"/>
</dbReference>
<evidence type="ECO:0000256" key="10">
    <source>
        <dbReference type="PROSITE-ProRule" id="PRU00282"/>
    </source>
</evidence>
<dbReference type="VEuPathDB" id="AmoebaDB:NfTy_003390"/>
<keyword evidence="4 10" id="KW-0812">Transmembrane</keyword>
<dbReference type="SUPFAM" id="SSF103506">
    <property type="entry name" value="Mitochondrial carrier"/>
    <property type="match status" value="1"/>
</dbReference>
<comment type="subcellular location">
    <subcellularLocation>
        <location evidence="1">Mitochondrion inner membrane</location>
        <topology evidence="1">Multi-pass membrane protein</topology>
    </subcellularLocation>
</comment>
<evidence type="ECO:0000256" key="9">
    <source>
        <dbReference type="ARBA" id="ARBA00023136"/>
    </source>
</evidence>
<feature type="repeat" description="Solcar" evidence="10">
    <location>
        <begin position="28"/>
        <end position="113"/>
    </location>
</feature>
<evidence type="ECO:0008006" key="14">
    <source>
        <dbReference type="Google" id="ProtNLM"/>
    </source>
</evidence>
<reference evidence="12 13" key="1">
    <citation type="journal article" date="2019" name="Sci. Rep.">
        <title>Nanopore sequencing improves the draft genome of the human pathogenic amoeba Naegleria fowleri.</title>
        <authorList>
            <person name="Liechti N."/>
            <person name="Schurch N."/>
            <person name="Bruggmann R."/>
            <person name="Wittwer M."/>
        </authorList>
    </citation>
    <scope>NUCLEOTIDE SEQUENCE [LARGE SCALE GENOMIC DNA]</scope>
    <source>
        <strain evidence="12 13">ATCC 30894</strain>
    </source>
</reference>
<dbReference type="OrthoDB" id="427452at2759"/>
<dbReference type="PANTHER" id="PTHR45671:SF12">
    <property type="entry name" value="MITOCHONDRIAL PHOSPHATE CARRIER PROTEIN"/>
    <property type="match status" value="1"/>
</dbReference>
<evidence type="ECO:0000313" key="13">
    <source>
        <dbReference type="Proteomes" id="UP000444721"/>
    </source>
</evidence>
<protein>
    <recommendedName>
        <fullName evidence="14">Mitochondrial carrier protein</fullName>
    </recommendedName>
</protein>
<evidence type="ECO:0000256" key="4">
    <source>
        <dbReference type="ARBA" id="ARBA00022692"/>
    </source>
</evidence>
<evidence type="ECO:0000256" key="6">
    <source>
        <dbReference type="ARBA" id="ARBA00022792"/>
    </source>
</evidence>
<evidence type="ECO:0000313" key="12">
    <source>
        <dbReference type="EMBL" id="KAF0984301.1"/>
    </source>
</evidence>
<dbReference type="InterPro" id="IPR023395">
    <property type="entry name" value="MCP_dom_sf"/>
</dbReference>
<dbReference type="InterPro" id="IPR018108">
    <property type="entry name" value="MCP_transmembrane"/>
</dbReference>
<dbReference type="Gene3D" id="1.50.40.10">
    <property type="entry name" value="Mitochondrial carrier domain"/>
    <property type="match status" value="1"/>
</dbReference>
<dbReference type="GO" id="GO:0005315">
    <property type="term" value="F:phosphate transmembrane transporter activity"/>
    <property type="evidence" value="ECO:0007669"/>
    <property type="project" value="InterPro"/>
</dbReference>
<dbReference type="EMBL" id="VFQX01000003">
    <property type="protein sequence ID" value="KAF0984301.1"/>
    <property type="molecule type" value="Genomic_DNA"/>
</dbReference>
<keyword evidence="5" id="KW-0677">Repeat</keyword>
<accession>A0A6A5CAN1</accession>
<dbReference type="InterPro" id="IPR044677">
    <property type="entry name" value="SLC25A3/Pic2/Mir1-like"/>
</dbReference>
<evidence type="ECO:0000256" key="3">
    <source>
        <dbReference type="ARBA" id="ARBA00022448"/>
    </source>
</evidence>
<dbReference type="Proteomes" id="UP000444721">
    <property type="component" value="Unassembled WGS sequence"/>
</dbReference>
<dbReference type="PANTHER" id="PTHR45671">
    <property type="entry name" value="SOLUTE CARRIER FAMILY 25 (MITOCHONDRIAL CARRIER PHOSPHATE CARRIER), MEMBER 3, LIKE-RELATED-RELATED"/>
    <property type="match status" value="1"/>
</dbReference>
<evidence type="ECO:0000256" key="7">
    <source>
        <dbReference type="ARBA" id="ARBA00022989"/>
    </source>
</evidence>
<keyword evidence="8" id="KW-0496">Mitochondrion</keyword>
<keyword evidence="9 10" id="KW-0472">Membrane</keyword>
<dbReference type="RefSeq" id="XP_044569014.1">
    <property type="nucleotide sequence ID" value="XM_044711227.1"/>
</dbReference>
<evidence type="ECO:0000256" key="8">
    <source>
        <dbReference type="ARBA" id="ARBA00023128"/>
    </source>
</evidence>
<dbReference type="VEuPathDB" id="AmoebaDB:FDP41_007478"/>
<evidence type="ECO:0000256" key="1">
    <source>
        <dbReference type="ARBA" id="ARBA00004448"/>
    </source>
</evidence>
<name>A0A6A5CAN1_NAEFO</name>
<feature type="repeat" description="Solcar" evidence="10">
    <location>
        <begin position="131"/>
        <end position="218"/>
    </location>
</feature>
<comment type="similarity">
    <text evidence="2 11">Belongs to the mitochondrial carrier (TC 2.A.29) family.</text>
</comment>
<keyword evidence="3 11" id="KW-0813">Transport</keyword>
<evidence type="ECO:0000256" key="11">
    <source>
        <dbReference type="RuleBase" id="RU000488"/>
    </source>
</evidence>
<dbReference type="AlphaFoldDB" id="A0A6A5CAN1"/>
<keyword evidence="7" id="KW-1133">Transmembrane helix</keyword>
<feature type="repeat" description="Solcar" evidence="10">
    <location>
        <begin position="238"/>
        <end position="317"/>
    </location>
</feature>
<dbReference type="GO" id="GO:1990547">
    <property type="term" value="P:mitochondrial phosphate ion transmembrane transport"/>
    <property type="evidence" value="ECO:0007669"/>
    <property type="project" value="InterPro"/>
</dbReference>
<evidence type="ECO:0000256" key="5">
    <source>
        <dbReference type="ARBA" id="ARBA00022737"/>
    </source>
</evidence>
<organism evidence="12 13">
    <name type="scientific">Naegleria fowleri</name>
    <name type="common">Brain eating amoeba</name>
    <dbReference type="NCBI Taxonomy" id="5763"/>
    <lineage>
        <taxon>Eukaryota</taxon>
        <taxon>Discoba</taxon>
        <taxon>Heterolobosea</taxon>
        <taxon>Tetramitia</taxon>
        <taxon>Eutetramitia</taxon>
        <taxon>Vahlkampfiidae</taxon>
        <taxon>Naegleria</taxon>
    </lineage>
</organism>
<proteinExistence type="inferred from homology"/>
<dbReference type="GeneID" id="68114696"/>
<dbReference type="OMA" id="PERAYAW"/>
<comment type="caution">
    <text evidence="12">The sequence shown here is derived from an EMBL/GenBank/DDBJ whole genome shotgun (WGS) entry which is preliminary data.</text>
</comment>
<evidence type="ECO:0000256" key="2">
    <source>
        <dbReference type="ARBA" id="ARBA00006375"/>
    </source>
</evidence>
<dbReference type="GO" id="GO:0005743">
    <property type="term" value="C:mitochondrial inner membrane"/>
    <property type="evidence" value="ECO:0007669"/>
    <property type="project" value="UniProtKB-SubCell"/>
</dbReference>
<sequence length="326" mass="35590">MQTSQPPQAILTSSKQQQQLPLTFLGDNLYVRYGIAGGLSAFSTHAIMVPLDVVKTRIQIEPTKYNKGMVSAFQTVLQQDGMKGLTLGFTATAFGYFIQGACKFGFFEVIKQGIMNRIGKERVMSGDLKYLQFPIYVSASALAEAIGTVMLSPWEAIRIKTVNQPEKYGSMNVWRGLATIAREEGVLNGYFRGLVPILLKQVPYTVTQLTVFSYATEYFYRGLLPHFGKSKNDLNTSQQLNVSLVCGVIAGLTSAIASHPADTLLSLVNKPGETRSVLEILKSIGFRGVWAGIVPRCIMVSTLSAAMFLVYDGTKVFLGLPTTGGK</sequence>
<dbReference type="Pfam" id="PF00153">
    <property type="entry name" value="Mito_carr"/>
    <property type="match status" value="3"/>
</dbReference>
<dbReference type="VEuPathDB" id="AmoebaDB:NF0001420"/>
<keyword evidence="6" id="KW-0999">Mitochondrion inner membrane</keyword>
<keyword evidence="13" id="KW-1185">Reference proteome</keyword>
<gene>
    <name evidence="12" type="ORF">FDP41_007478</name>
</gene>